<evidence type="ECO:0000313" key="3">
    <source>
        <dbReference type="Proteomes" id="UP000070565"/>
    </source>
</evidence>
<keyword evidence="3" id="KW-1185">Reference proteome</keyword>
<dbReference type="NCBIfam" id="NF004981">
    <property type="entry name" value="PRK06361.1"/>
    <property type="match status" value="1"/>
</dbReference>
<dbReference type="PANTHER" id="PTHR36928:SF1">
    <property type="entry name" value="PHOSPHATASE YCDX-RELATED"/>
    <property type="match status" value="1"/>
</dbReference>
<comment type="caution">
    <text evidence="2">The sequence shown here is derived from an EMBL/GenBank/DDBJ whole genome shotgun (WGS) entry which is preliminary data.</text>
</comment>
<dbReference type="Gene3D" id="3.20.20.140">
    <property type="entry name" value="Metal-dependent hydrolases"/>
    <property type="match status" value="1"/>
</dbReference>
<dbReference type="InterPro" id="IPR050243">
    <property type="entry name" value="PHP_phosphatase"/>
</dbReference>
<protein>
    <recommendedName>
        <fullName evidence="1">Polymerase/histidinol phosphatase N-terminal domain-containing protein</fullName>
    </recommendedName>
</protein>
<name>A0A133VAA1_9EURY</name>
<reference evidence="2 3" key="1">
    <citation type="journal article" date="2016" name="Sci. Rep.">
        <title>Metabolic traits of an uncultured archaeal lineage -MSBL1- from brine pools of the Red Sea.</title>
        <authorList>
            <person name="Mwirichia R."/>
            <person name="Alam I."/>
            <person name="Rashid M."/>
            <person name="Vinu M."/>
            <person name="Ba-Alawi W."/>
            <person name="Anthony Kamau A."/>
            <person name="Kamanda Ngugi D."/>
            <person name="Goker M."/>
            <person name="Klenk H.P."/>
            <person name="Bajic V."/>
            <person name="Stingl U."/>
        </authorList>
    </citation>
    <scope>NUCLEOTIDE SEQUENCE [LARGE SCALE GENOMIC DNA]</scope>
    <source>
        <strain evidence="2">SCGC-AAA261F19</strain>
    </source>
</reference>
<evidence type="ECO:0000259" key="1">
    <source>
        <dbReference type="SMART" id="SM00481"/>
    </source>
</evidence>
<gene>
    <name evidence="2" type="ORF">AKJ45_01855</name>
</gene>
<dbReference type="InterPro" id="IPR016195">
    <property type="entry name" value="Pol/histidinol_Pase-like"/>
</dbReference>
<dbReference type="SUPFAM" id="SSF89550">
    <property type="entry name" value="PHP domain-like"/>
    <property type="match status" value="1"/>
</dbReference>
<feature type="domain" description="Polymerase/histidinol phosphatase N-terminal" evidence="1">
    <location>
        <begin position="14"/>
        <end position="87"/>
    </location>
</feature>
<dbReference type="GO" id="GO:0008270">
    <property type="term" value="F:zinc ion binding"/>
    <property type="evidence" value="ECO:0007669"/>
    <property type="project" value="TreeGrafter"/>
</dbReference>
<accession>A0A133VAA1</accession>
<dbReference type="Pfam" id="PF02811">
    <property type="entry name" value="PHP"/>
    <property type="match status" value="1"/>
</dbReference>
<evidence type="ECO:0000313" key="2">
    <source>
        <dbReference type="EMBL" id="KXB03345.1"/>
    </source>
</evidence>
<dbReference type="GO" id="GO:0042578">
    <property type="term" value="F:phosphoric ester hydrolase activity"/>
    <property type="evidence" value="ECO:0007669"/>
    <property type="project" value="TreeGrafter"/>
</dbReference>
<dbReference type="GO" id="GO:0005829">
    <property type="term" value="C:cytosol"/>
    <property type="evidence" value="ECO:0007669"/>
    <property type="project" value="TreeGrafter"/>
</dbReference>
<proteinExistence type="predicted"/>
<dbReference type="AlphaFoldDB" id="A0A133VAA1"/>
<organism evidence="2 3">
    <name type="scientific">candidate division MSBL1 archaeon SCGC-AAA261F19</name>
    <dbReference type="NCBI Taxonomy" id="1698275"/>
    <lineage>
        <taxon>Archaea</taxon>
        <taxon>Methanobacteriati</taxon>
        <taxon>Methanobacteriota</taxon>
        <taxon>candidate division MSBL1</taxon>
    </lineage>
</organism>
<dbReference type="Proteomes" id="UP000070565">
    <property type="component" value="Unassembled WGS sequence"/>
</dbReference>
<sequence>MDGEPERKYEAQRIDLHTHSLLSDGEVVPSELVRRAERMAHVAVGLTDHVDSSNLEWVAERIVEVAEDLNESRDIRVVSGVELTHVNPSRIPDLAKEARRIGIEMVVVHGETPIEPVIEGTNLAALKCNDVSFLAHPGLITFKQAELAEKTQTYFELTSRRGHSLANGRIARFAVKTGAKLLVNTDAHSPGELLTLEEAKMVAEGAGLEESEVEEAVGINPRLLLEEL</sequence>
<dbReference type="CDD" id="cd07432">
    <property type="entry name" value="PHP_HisPPase"/>
    <property type="match status" value="1"/>
</dbReference>
<dbReference type="PANTHER" id="PTHR36928">
    <property type="entry name" value="PHOSPHATASE YCDX-RELATED"/>
    <property type="match status" value="1"/>
</dbReference>
<dbReference type="InterPro" id="IPR004013">
    <property type="entry name" value="PHP_dom"/>
</dbReference>
<dbReference type="EMBL" id="LHXZ01000018">
    <property type="protein sequence ID" value="KXB03345.1"/>
    <property type="molecule type" value="Genomic_DNA"/>
</dbReference>
<dbReference type="PATRIC" id="fig|1698275.3.peg.183"/>
<dbReference type="SMART" id="SM00481">
    <property type="entry name" value="POLIIIAc"/>
    <property type="match status" value="1"/>
</dbReference>
<dbReference type="InterPro" id="IPR003141">
    <property type="entry name" value="Pol/His_phosphatase_N"/>
</dbReference>